<dbReference type="AlphaFoldDB" id="A0A9X8HK36"/>
<gene>
    <name evidence="2" type="ORF">EDF85_1468</name>
</gene>
<feature type="region of interest" description="Disordered" evidence="1">
    <location>
        <begin position="1"/>
        <end position="57"/>
    </location>
</feature>
<organism evidence="2 3">
    <name type="scientific">Pseudomonas putida</name>
    <name type="common">Arthrobacter siderocapsulatus</name>
    <dbReference type="NCBI Taxonomy" id="303"/>
    <lineage>
        <taxon>Bacteria</taxon>
        <taxon>Pseudomonadati</taxon>
        <taxon>Pseudomonadota</taxon>
        <taxon>Gammaproteobacteria</taxon>
        <taxon>Pseudomonadales</taxon>
        <taxon>Pseudomonadaceae</taxon>
        <taxon>Pseudomonas</taxon>
    </lineage>
</organism>
<protein>
    <submittedName>
        <fullName evidence="2">Uncharacterized protein</fullName>
    </submittedName>
</protein>
<evidence type="ECO:0000313" key="2">
    <source>
        <dbReference type="EMBL" id="ROQ53704.1"/>
    </source>
</evidence>
<sequence length="57" mass="6625">MHDDDDIHEPEHDHLLDHEFHDQYIAPEPEAGGMDEDDEDDDAWGLLDDDDDQPEDP</sequence>
<accession>A0A9X8HK36</accession>
<evidence type="ECO:0000256" key="1">
    <source>
        <dbReference type="SAM" id="MobiDB-lite"/>
    </source>
</evidence>
<evidence type="ECO:0000313" key="3">
    <source>
        <dbReference type="Proteomes" id="UP000269115"/>
    </source>
</evidence>
<feature type="compositionally biased region" description="Basic and acidic residues" evidence="1">
    <location>
        <begin position="1"/>
        <end position="22"/>
    </location>
</feature>
<comment type="caution">
    <text evidence="2">The sequence shown here is derived from an EMBL/GenBank/DDBJ whole genome shotgun (WGS) entry which is preliminary data.</text>
</comment>
<dbReference type="Proteomes" id="UP000269115">
    <property type="component" value="Unassembled WGS sequence"/>
</dbReference>
<dbReference type="RefSeq" id="WP_167400190.1">
    <property type="nucleotide sequence ID" value="NZ_RJUR01000011.1"/>
</dbReference>
<name>A0A9X8HK36_PSEPU</name>
<reference evidence="2 3" key="1">
    <citation type="submission" date="2018-11" db="EMBL/GenBank/DDBJ databases">
        <title>Genomic analyses of the natural microbiome of Caenorhabditis elegans.</title>
        <authorList>
            <person name="Samuel B."/>
        </authorList>
    </citation>
    <scope>NUCLEOTIDE SEQUENCE [LARGE SCALE GENOMIC DNA]</scope>
    <source>
        <strain evidence="2 3">BIGb0473</strain>
    </source>
</reference>
<feature type="compositionally biased region" description="Acidic residues" evidence="1">
    <location>
        <begin position="33"/>
        <end position="57"/>
    </location>
</feature>
<dbReference type="EMBL" id="RJUR01000011">
    <property type="protein sequence ID" value="ROQ53704.1"/>
    <property type="molecule type" value="Genomic_DNA"/>
</dbReference>
<proteinExistence type="predicted"/>
<dbReference type="GeneID" id="87481256"/>